<keyword evidence="3" id="KW-1185">Reference proteome</keyword>
<comment type="caution">
    <text evidence="2">The sequence shown here is derived from an EMBL/GenBank/DDBJ whole genome shotgun (WGS) entry which is preliminary data.</text>
</comment>
<organism evidence="2 3">
    <name type="scientific">Apiospora aurea</name>
    <dbReference type="NCBI Taxonomy" id="335848"/>
    <lineage>
        <taxon>Eukaryota</taxon>
        <taxon>Fungi</taxon>
        <taxon>Dikarya</taxon>
        <taxon>Ascomycota</taxon>
        <taxon>Pezizomycotina</taxon>
        <taxon>Sordariomycetes</taxon>
        <taxon>Xylariomycetidae</taxon>
        <taxon>Amphisphaeriales</taxon>
        <taxon>Apiosporaceae</taxon>
        <taxon>Apiospora</taxon>
    </lineage>
</organism>
<protein>
    <submittedName>
        <fullName evidence="2">Uncharacterized protein</fullName>
    </submittedName>
</protein>
<sequence length="107" mass="11821">MKSLTRQPSLPAEILRKVLNQWQKDGADFAKGIPQHQTVLPKDILGSLVDLLKAEPDVRRAAADVPYEQSSLPDHIVDRIPASLLDDANQDGKLRAAPRPPCLARRP</sequence>
<accession>A0ABR1QGB7</accession>
<gene>
    <name evidence="2" type="ORF">PG986_004871</name>
</gene>
<proteinExistence type="predicted"/>
<evidence type="ECO:0000313" key="2">
    <source>
        <dbReference type="EMBL" id="KAK7955649.1"/>
    </source>
</evidence>
<evidence type="ECO:0000313" key="3">
    <source>
        <dbReference type="Proteomes" id="UP001391051"/>
    </source>
</evidence>
<dbReference type="RefSeq" id="XP_066700955.1">
    <property type="nucleotide sequence ID" value="XM_066841093.1"/>
</dbReference>
<feature type="region of interest" description="Disordered" evidence="1">
    <location>
        <begin position="87"/>
        <end position="107"/>
    </location>
</feature>
<dbReference type="GeneID" id="92074155"/>
<evidence type="ECO:0000256" key="1">
    <source>
        <dbReference type="SAM" id="MobiDB-lite"/>
    </source>
</evidence>
<dbReference type="EMBL" id="JAQQWE010000004">
    <property type="protein sequence ID" value="KAK7955649.1"/>
    <property type="molecule type" value="Genomic_DNA"/>
</dbReference>
<reference evidence="2 3" key="1">
    <citation type="submission" date="2023-01" db="EMBL/GenBank/DDBJ databases">
        <title>Analysis of 21 Apiospora genomes using comparative genomics revels a genus with tremendous synthesis potential of carbohydrate active enzymes and secondary metabolites.</title>
        <authorList>
            <person name="Sorensen T."/>
        </authorList>
    </citation>
    <scope>NUCLEOTIDE SEQUENCE [LARGE SCALE GENOMIC DNA]</scope>
    <source>
        <strain evidence="2 3">CBS 24483</strain>
    </source>
</reference>
<dbReference type="Proteomes" id="UP001391051">
    <property type="component" value="Unassembled WGS sequence"/>
</dbReference>
<name>A0ABR1QGB7_9PEZI</name>